<dbReference type="RefSeq" id="WP_160621618.1">
    <property type="nucleotide sequence ID" value="NZ_CP028271.1"/>
</dbReference>
<evidence type="ECO:0000313" key="3">
    <source>
        <dbReference type="Proteomes" id="UP000464053"/>
    </source>
</evidence>
<dbReference type="KEGG" id="mint:C7M51_01958"/>
<dbReference type="EMBL" id="CP028271">
    <property type="protein sequence ID" value="QHM71667.1"/>
    <property type="molecule type" value="Genomic_DNA"/>
</dbReference>
<accession>A0A6P1Q0L6</accession>
<name>A0A6P1Q0L6_9GAMM</name>
<sequence length="315" mass="34727">MIVTPASISALMTTYRKDFQGGLGDAPSQYAEIAMTVPSSSKSNTYGWLGKFPSLVEWVGKRTIQQMQAHGYTITNKTYQGTVGIPRDDFEDDNLGVYRPVFQEMGRAAGVQPDELVFALLKDGFSQACYDGQNFFDDEHPVYPNVDGTGTVVNVSNILTQAPGKNADGEDVPWEGLPFYLLDCSRAVKPLIFQERRKPELITKTSVTDDHVFMENEFLFGASARRAAGFSFWQMAVAVKGDLTLGNLWGGWQMMRGFEGDGGKKLGLKPTHIVVPAGLEKQATQLLNRELFAEGNTTVSNEMKGKLKLIVADYL</sequence>
<evidence type="ECO:0000313" key="2">
    <source>
        <dbReference type="EMBL" id="QHM71667.1"/>
    </source>
</evidence>
<gene>
    <name evidence="2" type="ORF">C7M51_01958</name>
</gene>
<dbReference type="Pfam" id="PF10124">
    <property type="entry name" value="Mu-like_gpT"/>
    <property type="match status" value="1"/>
</dbReference>
<keyword evidence="3" id="KW-1185">Reference proteome</keyword>
<evidence type="ECO:0000259" key="1">
    <source>
        <dbReference type="Pfam" id="PF10124"/>
    </source>
</evidence>
<dbReference type="Proteomes" id="UP000464053">
    <property type="component" value="Chromosome"/>
</dbReference>
<dbReference type="InterPro" id="IPR018774">
    <property type="entry name" value="Phage_Mu_GpT"/>
</dbReference>
<feature type="domain" description="Bacteriophage Mu GpT" evidence="1">
    <location>
        <begin position="9"/>
        <end position="315"/>
    </location>
</feature>
<dbReference type="AlphaFoldDB" id="A0A6P1Q0L6"/>
<protein>
    <recommendedName>
        <fullName evidence="1">Bacteriophage Mu GpT domain-containing protein</fullName>
    </recommendedName>
</protein>
<dbReference type="OrthoDB" id="9804833at2"/>
<organism evidence="2 3">
    <name type="scientific">Mixta intestinalis</name>
    <dbReference type="NCBI Taxonomy" id="1615494"/>
    <lineage>
        <taxon>Bacteria</taxon>
        <taxon>Pseudomonadati</taxon>
        <taxon>Pseudomonadota</taxon>
        <taxon>Gammaproteobacteria</taxon>
        <taxon>Enterobacterales</taxon>
        <taxon>Erwiniaceae</taxon>
        <taxon>Mixta</taxon>
    </lineage>
</organism>
<reference evidence="2 3" key="1">
    <citation type="submission" date="2018-03" db="EMBL/GenBank/DDBJ databases">
        <title>Pantoea intestinalis SRCM103226 isolated form the mealworm.</title>
        <authorList>
            <person name="Jeong D.-Y."/>
            <person name="Kim J.W."/>
        </authorList>
    </citation>
    <scope>NUCLEOTIDE SEQUENCE [LARGE SCALE GENOMIC DNA]</scope>
    <source>
        <strain evidence="2 3">SRCM103226</strain>
    </source>
</reference>
<proteinExistence type="predicted"/>